<organism evidence="5 6">
    <name type="scientific">Cytospora schulzeri</name>
    <dbReference type="NCBI Taxonomy" id="448051"/>
    <lineage>
        <taxon>Eukaryota</taxon>
        <taxon>Fungi</taxon>
        <taxon>Dikarya</taxon>
        <taxon>Ascomycota</taxon>
        <taxon>Pezizomycotina</taxon>
        <taxon>Sordariomycetes</taxon>
        <taxon>Sordariomycetidae</taxon>
        <taxon>Diaporthales</taxon>
        <taxon>Cytosporaceae</taxon>
        <taxon>Cytospora</taxon>
    </lineage>
</organism>
<dbReference type="InterPro" id="IPR003960">
    <property type="entry name" value="ATPase_AAA_CS"/>
</dbReference>
<dbReference type="InterPro" id="IPR003959">
    <property type="entry name" value="ATPase_AAA_core"/>
</dbReference>
<dbReference type="STRING" id="356882.A0A423X1Q5"/>
<comment type="caution">
    <text evidence="5">The sequence shown here is derived from an EMBL/GenBank/DDBJ whole genome shotgun (WGS) entry which is preliminary data.</text>
</comment>
<gene>
    <name evidence="5" type="ORF">VMCG_02471</name>
</gene>
<evidence type="ECO:0000313" key="6">
    <source>
        <dbReference type="Proteomes" id="UP000283895"/>
    </source>
</evidence>
<dbReference type="Gene3D" id="1.10.8.60">
    <property type="match status" value="2"/>
</dbReference>
<evidence type="ECO:0000256" key="1">
    <source>
        <dbReference type="ARBA" id="ARBA00022741"/>
    </source>
</evidence>
<dbReference type="Gene3D" id="3.40.50.300">
    <property type="entry name" value="P-loop containing nucleotide triphosphate hydrolases"/>
    <property type="match status" value="2"/>
</dbReference>
<keyword evidence="6" id="KW-1185">Reference proteome</keyword>
<dbReference type="GO" id="GO:0016887">
    <property type="term" value="F:ATP hydrolysis activity"/>
    <property type="evidence" value="ECO:0007669"/>
    <property type="project" value="InterPro"/>
</dbReference>
<sequence>MKFIEVKVRPIPTSSDKSSDKSLKGASRIYVNKEVLLELTGTALENGKPCFVEKTLEDGRAVTREASLWAATDPKMSRAVVQMSKPFQDACEFKLGDQVKLIYTDGKAIPDAEEVVVEDVTVDQPSMKQESFVHWEWAIKGQLIGMEEVFPGLAIKRIAGEGTFRSFKVRTVNGSFTSNARFTPTSTKVQIWSGQDIEAGAASARPTRLQVDTIPGLEHQIQELNQHLRMWSGPFRSSAARKSCGLVFHGGHGTGKTMLLNHICETGWGTVHRIQPSDKLASINETFQKARENQPSIVIMDEFEELIDKERSNRNAVIQAVVDFLDKLAADATSRNERPKVVVFAACLDYLTNMPAKLTRIGRFKTHINLPLPDAHRRKAILSSFDMPLPPDSRESMLTSLSDRTHAYNGEDLAVLVEEAEHLWETKLSQTEDDGSEDAPDADYISEQILEQALQNIGPSAMHDINLKPPPVHWDDIGGQEEVKKSLQEAISLATEPKESLLRYIANPPKGFLLYGPPGCSKTMAAQALATEADLNFFAVKGAELLNMYVGESERQIRQLFQRAREAAPSIIFFDEIDSIGGQRSGFGGASGASSSSGGSGLNVLTTLLNEMQGFELTQGVLVLAATNRPQALDPALLRPGRFDKLIYVGPPNEAARAAILRKFLATRQTAPGIDIEELAKETEGFSGAETMGICNNAGLEARRRRDAGGVVGITMEDFKEEIGKAPRMITREMLTSYESWAKKFLKGTGLFS</sequence>
<dbReference type="PANTHER" id="PTHR23077">
    <property type="entry name" value="AAA-FAMILY ATPASE"/>
    <property type="match status" value="1"/>
</dbReference>
<dbReference type="Proteomes" id="UP000283895">
    <property type="component" value="Unassembled WGS sequence"/>
</dbReference>
<evidence type="ECO:0000256" key="2">
    <source>
        <dbReference type="ARBA" id="ARBA00022840"/>
    </source>
</evidence>
<dbReference type="PANTHER" id="PTHR23077:SF27">
    <property type="entry name" value="ATPASE FAMILY GENE 2 PROTEIN HOMOLOG A"/>
    <property type="match status" value="1"/>
</dbReference>
<keyword evidence="3" id="KW-0175">Coiled coil</keyword>
<dbReference type="FunFam" id="3.40.50.300:FF:001025">
    <property type="entry name" value="ATPase family, AAA domain-containing 2B"/>
    <property type="match status" value="1"/>
</dbReference>
<dbReference type="GO" id="GO:0005737">
    <property type="term" value="C:cytoplasm"/>
    <property type="evidence" value="ECO:0007669"/>
    <property type="project" value="TreeGrafter"/>
</dbReference>
<dbReference type="Pfam" id="PF17862">
    <property type="entry name" value="AAA_lid_3"/>
    <property type="match status" value="1"/>
</dbReference>
<dbReference type="GO" id="GO:0005524">
    <property type="term" value="F:ATP binding"/>
    <property type="evidence" value="ECO:0007669"/>
    <property type="project" value="UniProtKB-KW"/>
</dbReference>
<name>A0A423X1Q5_9PEZI</name>
<dbReference type="SUPFAM" id="SSF52540">
    <property type="entry name" value="P-loop containing nucleoside triphosphate hydrolases"/>
    <property type="match status" value="2"/>
</dbReference>
<evidence type="ECO:0000256" key="3">
    <source>
        <dbReference type="ARBA" id="ARBA00023054"/>
    </source>
</evidence>
<dbReference type="PROSITE" id="PS00674">
    <property type="entry name" value="AAA"/>
    <property type="match status" value="1"/>
</dbReference>
<feature type="domain" description="AAA+ ATPase" evidence="4">
    <location>
        <begin position="508"/>
        <end position="653"/>
    </location>
</feature>
<accession>A0A423X1Q5</accession>
<keyword evidence="1" id="KW-0547">Nucleotide-binding</keyword>
<keyword evidence="2" id="KW-0067">ATP-binding</keyword>
<evidence type="ECO:0000313" key="5">
    <source>
        <dbReference type="EMBL" id="ROW09678.1"/>
    </source>
</evidence>
<feature type="domain" description="AAA+ ATPase" evidence="4">
    <location>
        <begin position="242"/>
        <end position="374"/>
    </location>
</feature>
<dbReference type="EMBL" id="LKEA01000004">
    <property type="protein sequence ID" value="ROW09678.1"/>
    <property type="molecule type" value="Genomic_DNA"/>
</dbReference>
<dbReference type="Pfam" id="PF00004">
    <property type="entry name" value="AAA"/>
    <property type="match status" value="2"/>
</dbReference>
<evidence type="ECO:0000259" key="4">
    <source>
        <dbReference type="SMART" id="SM00382"/>
    </source>
</evidence>
<dbReference type="SMART" id="SM00382">
    <property type="entry name" value="AAA"/>
    <property type="match status" value="2"/>
</dbReference>
<protein>
    <recommendedName>
        <fullName evidence="4">AAA+ ATPase domain-containing protein</fullName>
    </recommendedName>
</protein>
<dbReference type="OrthoDB" id="27435at2759"/>
<proteinExistence type="predicted"/>
<dbReference type="InterPro" id="IPR041569">
    <property type="entry name" value="AAA_lid_3"/>
</dbReference>
<dbReference type="InterPro" id="IPR050168">
    <property type="entry name" value="AAA_ATPase_domain"/>
</dbReference>
<dbReference type="InterPro" id="IPR027417">
    <property type="entry name" value="P-loop_NTPase"/>
</dbReference>
<reference evidence="5 6" key="1">
    <citation type="submission" date="2015-09" db="EMBL/GenBank/DDBJ databases">
        <title>Host preference determinants of Valsa canker pathogens revealed by comparative genomics.</title>
        <authorList>
            <person name="Yin Z."/>
            <person name="Huang L."/>
        </authorList>
    </citation>
    <scope>NUCLEOTIDE SEQUENCE [LARGE SCALE GENOMIC DNA]</scope>
    <source>
        <strain evidence="5 6">03-1</strain>
    </source>
</reference>
<dbReference type="AlphaFoldDB" id="A0A423X1Q5"/>
<dbReference type="InterPro" id="IPR003593">
    <property type="entry name" value="AAA+_ATPase"/>
</dbReference>